<gene>
    <name evidence="1" type="ORF">PR048_005696</name>
</gene>
<name>A0ABQ9I8Y1_9NEOP</name>
<organism evidence="1 2">
    <name type="scientific">Dryococelus australis</name>
    <dbReference type="NCBI Taxonomy" id="614101"/>
    <lineage>
        <taxon>Eukaryota</taxon>
        <taxon>Metazoa</taxon>
        <taxon>Ecdysozoa</taxon>
        <taxon>Arthropoda</taxon>
        <taxon>Hexapoda</taxon>
        <taxon>Insecta</taxon>
        <taxon>Pterygota</taxon>
        <taxon>Neoptera</taxon>
        <taxon>Polyneoptera</taxon>
        <taxon>Phasmatodea</taxon>
        <taxon>Verophasmatodea</taxon>
        <taxon>Anareolatae</taxon>
        <taxon>Phasmatidae</taxon>
        <taxon>Eurycanthinae</taxon>
        <taxon>Dryococelus</taxon>
    </lineage>
</organism>
<comment type="caution">
    <text evidence="1">The sequence shown here is derived from an EMBL/GenBank/DDBJ whole genome shotgun (WGS) entry which is preliminary data.</text>
</comment>
<sequence>MCLAEDILLLIAVAEDEDREKRRRRNVWVHEINATREDDGEFYFLVPELLKYDKQFYVYFRKSVHCFGGILNMIRHDISKKAKNFRGPIPSEEQLAIALRQ</sequence>
<feature type="non-terminal residue" evidence="1">
    <location>
        <position position="101"/>
    </location>
</feature>
<protein>
    <recommendedName>
        <fullName evidence="3">Hexosyltransferase</fullName>
    </recommendedName>
</protein>
<proteinExistence type="predicted"/>
<dbReference type="Proteomes" id="UP001159363">
    <property type="component" value="Chromosome 2"/>
</dbReference>
<evidence type="ECO:0000313" key="2">
    <source>
        <dbReference type="Proteomes" id="UP001159363"/>
    </source>
</evidence>
<accession>A0ABQ9I8Y1</accession>
<reference evidence="1 2" key="1">
    <citation type="submission" date="2023-02" db="EMBL/GenBank/DDBJ databases">
        <title>LHISI_Scaffold_Assembly.</title>
        <authorList>
            <person name="Stuart O.P."/>
            <person name="Cleave R."/>
            <person name="Magrath M.J.L."/>
            <person name="Mikheyev A.S."/>
        </authorList>
    </citation>
    <scope>NUCLEOTIDE SEQUENCE [LARGE SCALE GENOMIC DNA]</scope>
    <source>
        <strain evidence="1">Daus_M_001</strain>
        <tissue evidence="1">Leg muscle</tissue>
    </source>
</reference>
<keyword evidence="2" id="KW-1185">Reference proteome</keyword>
<dbReference type="EMBL" id="JARBHB010000002">
    <property type="protein sequence ID" value="KAJ8893113.1"/>
    <property type="molecule type" value="Genomic_DNA"/>
</dbReference>
<evidence type="ECO:0000313" key="1">
    <source>
        <dbReference type="EMBL" id="KAJ8893113.1"/>
    </source>
</evidence>
<evidence type="ECO:0008006" key="3">
    <source>
        <dbReference type="Google" id="ProtNLM"/>
    </source>
</evidence>